<evidence type="ECO:0000256" key="1">
    <source>
        <dbReference type="ARBA" id="ARBA00010617"/>
    </source>
</evidence>
<dbReference type="AlphaFoldDB" id="A0A443S9G7"/>
<dbReference type="GO" id="GO:0005737">
    <property type="term" value="C:cytoplasm"/>
    <property type="evidence" value="ECO:0007669"/>
    <property type="project" value="TreeGrafter"/>
</dbReference>
<dbReference type="PANTHER" id="PTHR24300:SF397">
    <property type="entry name" value="CYTOCHROME P450 2U1"/>
    <property type="match status" value="1"/>
</dbReference>
<keyword evidence="2" id="KW-0479">Metal-binding</keyword>
<dbReference type="GO" id="GO:0006082">
    <property type="term" value="P:organic acid metabolic process"/>
    <property type="evidence" value="ECO:0007669"/>
    <property type="project" value="TreeGrafter"/>
</dbReference>
<keyword evidence="3" id="KW-0408">Iron</keyword>
<dbReference type="InterPro" id="IPR002401">
    <property type="entry name" value="Cyt_P450_E_grp-I"/>
</dbReference>
<gene>
    <name evidence="6" type="ORF">B4U80_03661</name>
</gene>
<organism evidence="6 7">
    <name type="scientific">Leptotrombidium deliense</name>
    <dbReference type="NCBI Taxonomy" id="299467"/>
    <lineage>
        <taxon>Eukaryota</taxon>
        <taxon>Metazoa</taxon>
        <taxon>Ecdysozoa</taxon>
        <taxon>Arthropoda</taxon>
        <taxon>Chelicerata</taxon>
        <taxon>Arachnida</taxon>
        <taxon>Acari</taxon>
        <taxon>Acariformes</taxon>
        <taxon>Trombidiformes</taxon>
        <taxon>Prostigmata</taxon>
        <taxon>Anystina</taxon>
        <taxon>Parasitengona</taxon>
        <taxon>Trombiculoidea</taxon>
        <taxon>Trombiculidae</taxon>
        <taxon>Leptotrombidium</taxon>
    </lineage>
</organism>
<keyword evidence="4" id="KW-0560">Oxidoreductase</keyword>
<feature type="transmembrane region" description="Helical" evidence="5">
    <location>
        <begin position="6"/>
        <end position="25"/>
    </location>
</feature>
<dbReference type="Gene3D" id="1.10.630.10">
    <property type="entry name" value="Cytochrome P450"/>
    <property type="match status" value="1"/>
</dbReference>
<evidence type="ECO:0000313" key="7">
    <source>
        <dbReference type="Proteomes" id="UP000288716"/>
    </source>
</evidence>
<dbReference type="SUPFAM" id="SSF48264">
    <property type="entry name" value="Cytochrome P450"/>
    <property type="match status" value="1"/>
</dbReference>
<dbReference type="InterPro" id="IPR050182">
    <property type="entry name" value="Cytochrome_P450_fam2"/>
</dbReference>
<evidence type="ECO:0000256" key="5">
    <source>
        <dbReference type="SAM" id="Phobius"/>
    </source>
</evidence>
<name>A0A443S9G7_9ACAR</name>
<comment type="caution">
    <text evidence="6">The sequence shown here is derived from an EMBL/GenBank/DDBJ whole genome shotgun (WGS) entry which is preliminary data.</text>
</comment>
<dbReference type="InterPro" id="IPR001128">
    <property type="entry name" value="Cyt_P450"/>
</dbReference>
<dbReference type="Pfam" id="PF00067">
    <property type="entry name" value="p450"/>
    <property type="match status" value="1"/>
</dbReference>
<comment type="similarity">
    <text evidence="1">Belongs to the cytochrome P450 family.</text>
</comment>
<dbReference type="EMBL" id="NCKV01005297">
    <property type="protein sequence ID" value="RWS24150.1"/>
    <property type="molecule type" value="Genomic_DNA"/>
</dbReference>
<keyword evidence="4" id="KW-0503">Monooxygenase</keyword>
<evidence type="ECO:0000313" key="6">
    <source>
        <dbReference type="EMBL" id="RWS24150.1"/>
    </source>
</evidence>
<dbReference type="OrthoDB" id="6507093at2759"/>
<evidence type="ECO:0000256" key="2">
    <source>
        <dbReference type="ARBA" id="ARBA00022723"/>
    </source>
</evidence>
<proteinExistence type="inferred from homology"/>
<dbReference type="InterPro" id="IPR036396">
    <property type="entry name" value="Cyt_P450_sf"/>
</dbReference>
<dbReference type="PANTHER" id="PTHR24300">
    <property type="entry name" value="CYTOCHROME P450 508A4-RELATED"/>
    <property type="match status" value="1"/>
</dbReference>
<dbReference type="VEuPathDB" id="VectorBase:LDEU007890"/>
<protein>
    <submittedName>
        <fullName evidence="6">Cytochrome P450 2U1-like protein</fullName>
    </submittedName>
</protein>
<keyword evidence="5" id="KW-0472">Membrane</keyword>
<dbReference type="GO" id="GO:0016712">
    <property type="term" value="F:oxidoreductase activity, acting on paired donors, with incorporation or reduction of molecular oxygen, reduced flavin or flavoprotein as one donor, and incorporation of one atom of oxygen"/>
    <property type="evidence" value="ECO:0007669"/>
    <property type="project" value="TreeGrafter"/>
</dbReference>
<evidence type="ECO:0000256" key="4">
    <source>
        <dbReference type="ARBA" id="ARBA00023033"/>
    </source>
</evidence>
<sequence>MIDILPEIRTFAYTFVIASLVYFLLWKKRKSPPGPYGLPIVGYYPFLGKDPIATIHQLSKKYGDVMCINLLGEDYWILNSYEAIEEALVTKGEIFAGRPSDEFNFLGIFGENTIAIWEGEQWRIPQKFVLSHLAQLGMGKSEFDLRMHGIFDSVEKYVDDHCGQPHDYSIIINEFTINTITALVCSKQYSYTDPTFQHIRKLLQNVFSSMEYFNMLLSGNLFKYYMKFTTQADVKLRNNFGEFRDYVSSLLKEREATFDENNCRDLLDYWLKESRKPNMKLHSHLNSR</sequence>
<dbReference type="Proteomes" id="UP000288716">
    <property type="component" value="Unassembled WGS sequence"/>
</dbReference>
<dbReference type="STRING" id="299467.A0A443S9G7"/>
<reference evidence="6 7" key="1">
    <citation type="journal article" date="2018" name="Gigascience">
        <title>Genomes of trombidid mites reveal novel predicted allergens and laterally-transferred genes associated with secondary metabolism.</title>
        <authorList>
            <person name="Dong X."/>
            <person name="Chaisiri K."/>
            <person name="Xia D."/>
            <person name="Armstrong S.D."/>
            <person name="Fang Y."/>
            <person name="Donnelly M.J."/>
            <person name="Kadowaki T."/>
            <person name="McGarry J.W."/>
            <person name="Darby A.C."/>
            <person name="Makepeace B.L."/>
        </authorList>
    </citation>
    <scope>NUCLEOTIDE SEQUENCE [LARGE SCALE GENOMIC DNA]</scope>
    <source>
        <strain evidence="6">UoL-UT</strain>
    </source>
</reference>
<dbReference type="GO" id="GO:0008395">
    <property type="term" value="F:steroid hydroxylase activity"/>
    <property type="evidence" value="ECO:0007669"/>
    <property type="project" value="TreeGrafter"/>
</dbReference>
<evidence type="ECO:0000256" key="3">
    <source>
        <dbReference type="ARBA" id="ARBA00023004"/>
    </source>
</evidence>
<keyword evidence="7" id="KW-1185">Reference proteome</keyword>
<dbReference type="PRINTS" id="PR00463">
    <property type="entry name" value="EP450I"/>
</dbReference>
<dbReference type="GO" id="GO:0020037">
    <property type="term" value="F:heme binding"/>
    <property type="evidence" value="ECO:0007669"/>
    <property type="project" value="InterPro"/>
</dbReference>
<keyword evidence="5" id="KW-1133">Transmembrane helix</keyword>
<dbReference type="GO" id="GO:0006805">
    <property type="term" value="P:xenobiotic metabolic process"/>
    <property type="evidence" value="ECO:0007669"/>
    <property type="project" value="TreeGrafter"/>
</dbReference>
<accession>A0A443S9G7</accession>
<keyword evidence="5" id="KW-0812">Transmembrane</keyword>
<dbReference type="GO" id="GO:0005506">
    <property type="term" value="F:iron ion binding"/>
    <property type="evidence" value="ECO:0007669"/>
    <property type="project" value="InterPro"/>
</dbReference>